<evidence type="ECO:0000256" key="2">
    <source>
        <dbReference type="ARBA" id="ARBA00004752"/>
    </source>
</evidence>
<feature type="binding site" evidence="7">
    <location>
        <begin position="130"/>
        <end position="136"/>
    </location>
    <ligand>
        <name>ATP</name>
        <dbReference type="ChEBI" id="CHEBI:30616"/>
    </ligand>
</feature>
<keyword evidence="7" id="KW-0132">Cell division</keyword>
<name>W5Y9H0_9CORY</name>
<organism evidence="9 10">
    <name type="scientific">Corynebacterium vitaeruminis DSM 20294</name>
    <dbReference type="NCBI Taxonomy" id="1224164"/>
    <lineage>
        <taxon>Bacteria</taxon>
        <taxon>Bacillati</taxon>
        <taxon>Actinomycetota</taxon>
        <taxon>Actinomycetes</taxon>
        <taxon>Mycobacteriales</taxon>
        <taxon>Corynebacteriaceae</taxon>
        <taxon>Corynebacterium</taxon>
    </lineage>
</organism>
<keyword evidence="4 7" id="KW-0436">Ligase</keyword>
<evidence type="ECO:0000256" key="7">
    <source>
        <dbReference type="HAMAP-Rule" id="MF_00639"/>
    </source>
</evidence>
<dbReference type="GO" id="GO:0008764">
    <property type="term" value="F:UDP-N-acetylmuramoylalanine-D-glutamate ligase activity"/>
    <property type="evidence" value="ECO:0007669"/>
    <property type="project" value="UniProtKB-UniRule"/>
</dbReference>
<accession>W5Y9H0</accession>
<dbReference type="SUPFAM" id="SSF51984">
    <property type="entry name" value="MurCD N-terminal domain"/>
    <property type="match status" value="1"/>
</dbReference>
<evidence type="ECO:0000313" key="10">
    <source>
        <dbReference type="Proteomes" id="UP000019222"/>
    </source>
</evidence>
<dbReference type="GO" id="GO:0051301">
    <property type="term" value="P:cell division"/>
    <property type="evidence" value="ECO:0007669"/>
    <property type="project" value="UniProtKB-KW"/>
</dbReference>
<dbReference type="Proteomes" id="UP000019222">
    <property type="component" value="Chromosome"/>
</dbReference>
<evidence type="ECO:0000256" key="1">
    <source>
        <dbReference type="ARBA" id="ARBA00004496"/>
    </source>
</evidence>
<sequence length="480" mass="49203">MSHSINTAGLSDIALLRGPVMVTGAGVSGVGAARLLIDLGVDAVLVDSDPTALNRASEATGARTMSVEEAAGAMGEFSGVVTSPGWRPDSPLLVQAAEAGLEVVGDVELFYRLDRAGVFGAPRTWMVVTGTNGKTTTTSMLAAMMKQAGFSALAVGNIGVSISEALLAPERVDVLVAELSSFQLHWSSELTPDVGVLLNLADDHIDWHGSFAAYAEAKAKVLRGKVAIAGIDDEHVREQVARLGITPVGFTLGEPEPGQVGVKDGQLVDRSGVAGDGDSVVIAPVEGIEPPGPAGVYDALAAAAAARAEGASPESIAQALQDFHVAGHRGQIVGRWRDASGEEIVAIDNSKATNPHAADSALAGYDSVVWVAGGQLKGAEIDPLIQAHAHRLKAVALLGVDRELIASSVRRFAPDAVIMSTESTDPQSAIDEVVAWSVAQASGGDAVILAPAAASLDMFSGMGQRGTMFAEAIASMVDNT</sequence>
<dbReference type="GO" id="GO:0008360">
    <property type="term" value="P:regulation of cell shape"/>
    <property type="evidence" value="ECO:0007669"/>
    <property type="project" value="UniProtKB-KW"/>
</dbReference>
<evidence type="ECO:0000256" key="6">
    <source>
        <dbReference type="ARBA" id="ARBA00022840"/>
    </source>
</evidence>
<dbReference type="Gene3D" id="3.40.50.720">
    <property type="entry name" value="NAD(P)-binding Rossmann-like Domain"/>
    <property type="match status" value="1"/>
</dbReference>
<dbReference type="eggNOG" id="COG0771">
    <property type="taxonomic scope" value="Bacteria"/>
</dbReference>
<gene>
    <name evidence="7 9" type="primary">murD</name>
    <name evidence="9" type="ORF">B843_08965</name>
</gene>
<dbReference type="PANTHER" id="PTHR43692">
    <property type="entry name" value="UDP-N-ACETYLMURAMOYLALANINE--D-GLUTAMATE LIGASE"/>
    <property type="match status" value="1"/>
</dbReference>
<feature type="domain" description="Mur ligase central" evidence="8">
    <location>
        <begin position="128"/>
        <end position="252"/>
    </location>
</feature>
<keyword evidence="5 7" id="KW-0547">Nucleotide-binding</keyword>
<comment type="pathway">
    <text evidence="2 7">Cell wall biogenesis; peptidoglycan biosynthesis.</text>
</comment>
<dbReference type="InterPro" id="IPR013221">
    <property type="entry name" value="Mur_ligase_cen"/>
</dbReference>
<keyword evidence="7" id="KW-0131">Cell cycle</keyword>
<dbReference type="NCBIfam" id="TIGR01087">
    <property type="entry name" value="murD"/>
    <property type="match status" value="1"/>
</dbReference>
<dbReference type="GO" id="GO:0005524">
    <property type="term" value="F:ATP binding"/>
    <property type="evidence" value="ECO:0007669"/>
    <property type="project" value="UniProtKB-UniRule"/>
</dbReference>
<dbReference type="EMBL" id="CP004353">
    <property type="protein sequence ID" value="AHI23178.1"/>
    <property type="molecule type" value="Genomic_DNA"/>
</dbReference>
<keyword evidence="10" id="KW-1185">Reference proteome</keyword>
<evidence type="ECO:0000256" key="4">
    <source>
        <dbReference type="ARBA" id="ARBA00022598"/>
    </source>
</evidence>
<dbReference type="InterPro" id="IPR036565">
    <property type="entry name" value="Mur-like_cat_sf"/>
</dbReference>
<dbReference type="PATRIC" id="fig|1224164.3.peg.1810"/>
<proteinExistence type="inferred from homology"/>
<dbReference type="HAMAP" id="MF_00639">
    <property type="entry name" value="MurD"/>
    <property type="match status" value="1"/>
</dbReference>
<dbReference type="Gene3D" id="3.40.1190.10">
    <property type="entry name" value="Mur-like, catalytic domain"/>
    <property type="match status" value="1"/>
</dbReference>
<keyword evidence="7" id="KW-0573">Peptidoglycan synthesis</keyword>
<evidence type="ECO:0000259" key="8">
    <source>
        <dbReference type="Pfam" id="PF08245"/>
    </source>
</evidence>
<keyword evidence="6 7" id="KW-0067">ATP-binding</keyword>
<dbReference type="PANTHER" id="PTHR43692:SF1">
    <property type="entry name" value="UDP-N-ACETYLMURAMOYLALANINE--D-GLUTAMATE LIGASE"/>
    <property type="match status" value="1"/>
</dbReference>
<dbReference type="HOGENOM" id="CLU_032540_0_0_11"/>
<comment type="catalytic activity">
    <reaction evidence="7">
        <text>UDP-N-acetyl-alpha-D-muramoyl-L-alanine + D-glutamate + ATP = UDP-N-acetyl-alpha-D-muramoyl-L-alanyl-D-glutamate + ADP + phosphate + H(+)</text>
        <dbReference type="Rhea" id="RHEA:16429"/>
        <dbReference type="ChEBI" id="CHEBI:15378"/>
        <dbReference type="ChEBI" id="CHEBI:29986"/>
        <dbReference type="ChEBI" id="CHEBI:30616"/>
        <dbReference type="ChEBI" id="CHEBI:43474"/>
        <dbReference type="ChEBI" id="CHEBI:83898"/>
        <dbReference type="ChEBI" id="CHEBI:83900"/>
        <dbReference type="ChEBI" id="CHEBI:456216"/>
        <dbReference type="EC" id="6.3.2.9"/>
    </reaction>
</comment>
<dbReference type="AlphaFoldDB" id="W5Y9H0"/>
<dbReference type="SUPFAM" id="SSF53623">
    <property type="entry name" value="MurD-like peptide ligases, catalytic domain"/>
    <property type="match status" value="1"/>
</dbReference>
<evidence type="ECO:0000256" key="3">
    <source>
        <dbReference type="ARBA" id="ARBA00022490"/>
    </source>
</evidence>
<dbReference type="RefSeq" id="WP_025253194.1">
    <property type="nucleotide sequence ID" value="NZ_CP004353.1"/>
</dbReference>
<comment type="subcellular location">
    <subcellularLocation>
        <location evidence="1 7">Cytoplasm</location>
    </subcellularLocation>
</comment>
<keyword evidence="7" id="KW-0133">Cell shape</keyword>
<dbReference type="UniPathway" id="UPA00219"/>
<protein>
    <recommendedName>
        <fullName evidence="7">UDP-N-acetylmuramoylalanine--D-glutamate ligase</fullName>
        <ecNumber evidence="7">6.3.2.9</ecNumber>
    </recommendedName>
    <alternativeName>
        <fullName evidence="7">D-glutamic acid-adding enzyme</fullName>
    </alternativeName>
    <alternativeName>
        <fullName evidence="7">UDP-N-acetylmuramoyl-L-alanyl-D-glutamate synthetase</fullName>
    </alternativeName>
</protein>
<dbReference type="GO" id="GO:0071555">
    <property type="term" value="P:cell wall organization"/>
    <property type="evidence" value="ECO:0007669"/>
    <property type="project" value="UniProtKB-KW"/>
</dbReference>
<dbReference type="KEGG" id="cvt:B843_08965"/>
<dbReference type="Gene3D" id="3.90.190.20">
    <property type="entry name" value="Mur ligase, C-terminal domain"/>
    <property type="match status" value="1"/>
</dbReference>
<dbReference type="Pfam" id="PF08245">
    <property type="entry name" value="Mur_ligase_M"/>
    <property type="match status" value="1"/>
</dbReference>
<dbReference type="GO" id="GO:0005737">
    <property type="term" value="C:cytoplasm"/>
    <property type="evidence" value="ECO:0007669"/>
    <property type="project" value="UniProtKB-SubCell"/>
</dbReference>
<keyword evidence="7" id="KW-0961">Cell wall biogenesis/degradation</keyword>
<comment type="similarity">
    <text evidence="7">Belongs to the MurCDEF family.</text>
</comment>
<dbReference type="STRING" id="1224164.B843_08965"/>
<evidence type="ECO:0000313" key="9">
    <source>
        <dbReference type="EMBL" id="AHI23178.1"/>
    </source>
</evidence>
<reference evidence="9 10" key="1">
    <citation type="submission" date="2013-02" db="EMBL/GenBank/DDBJ databases">
        <title>The complete genome sequence of Corynebacterium vitaeruminis DSM 20294.</title>
        <authorList>
            <person name="Ruckert C."/>
            <person name="Albersmeier A."/>
            <person name="Kalinowski J."/>
        </authorList>
    </citation>
    <scope>NUCLEOTIDE SEQUENCE [LARGE SCALE GENOMIC DNA]</scope>
    <source>
        <strain evidence="10">ATCC 10234</strain>
    </source>
</reference>
<dbReference type="SUPFAM" id="SSF53244">
    <property type="entry name" value="MurD-like peptide ligases, peptide-binding domain"/>
    <property type="match status" value="1"/>
</dbReference>
<dbReference type="EC" id="6.3.2.9" evidence="7"/>
<evidence type="ECO:0000256" key="5">
    <source>
        <dbReference type="ARBA" id="ARBA00022741"/>
    </source>
</evidence>
<dbReference type="InterPro" id="IPR036615">
    <property type="entry name" value="Mur_ligase_C_dom_sf"/>
</dbReference>
<dbReference type="GO" id="GO:0009252">
    <property type="term" value="P:peptidoglycan biosynthetic process"/>
    <property type="evidence" value="ECO:0007669"/>
    <property type="project" value="UniProtKB-UniRule"/>
</dbReference>
<dbReference type="InterPro" id="IPR005762">
    <property type="entry name" value="MurD"/>
</dbReference>
<comment type="function">
    <text evidence="7">Cell wall formation. Catalyzes the addition of glutamate to the nucleotide precursor UDP-N-acetylmuramoyl-L-alanine (UMA).</text>
</comment>
<keyword evidence="3 7" id="KW-0963">Cytoplasm</keyword>